<dbReference type="SMART" id="SM00881">
    <property type="entry name" value="CoA_binding"/>
    <property type="match status" value="1"/>
</dbReference>
<name>A0ABT4NST9_RHOOP</name>
<protein>
    <submittedName>
        <fullName evidence="2">Acetate--CoA ligase family protein</fullName>
    </submittedName>
</protein>
<dbReference type="Pfam" id="PF13380">
    <property type="entry name" value="CoA_binding_2"/>
    <property type="match status" value="1"/>
</dbReference>
<dbReference type="Pfam" id="PF13607">
    <property type="entry name" value="Succ_CoA_lig"/>
    <property type="match status" value="1"/>
</dbReference>
<dbReference type="InterPro" id="IPR013815">
    <property type="entry name" value="ATP_grasp_subdomain_1"/>
</dbReference>
<dbReference type="Gene3D" id="3.30.470.20">
    <property type="entry name" value="ATP-grasp fold, B domain"/>
    <property type="match status" value="1"/>
</dbReference>
<dbReference type="Gene3D" id="3.40.50.720">
    <property type="entry name" value="NAD(P)-binding Rossmann-like Domain"/>
    <property type="match status" value="1"/>
</dbReference>
<dbReference type="InterPro" id="IPR003781">
    <property type="entry name" value="CoA-bd"/>
</dbReference>
<dbReference type="GO" id="GO:0016874">
    <property type="term" value="F:ligase activity"/>
    <property type="evidence" value="ECO:0007669"/>
    <property type="project" value="UniProtKB-KW"/>
</dbReference>
<dbReference type="InterPro" id="IPR036291">
    <property type="entry name" value="NAD(P)-bd_dom_sf"/>
</dbReference>
<dbReference type="Gene3D" id="3.30.1490.20">
    <property type="entry name" value="ATP-grasp fold, A domain"/>
    <property type="match status" value="1"/>
</dbReference>
<feature type="domain" description="CoA-binding" evidence="1">
    <location>
        <begin position="5"/>
        <end position="100"/>
    </location>
</feature>
<dbReference type="SUPFAM" id="SSF51735">
    <property type="entry name" value="NAD(P)-binding Rossmann-fold domains"/>
    <property type="match status" value="1"/>
</dbReference>
<evidence type="ECO:0000259" key="1">
    <source>
        <dbReference type="SMART" id="SM00881"/>
    </source>
</evidence>
<organism evidence="2 3">
    <name type="scientific">Rhodococcus opacus</name>
    <name type="common">Nocardia opaca</name>
    <dbReference type="NCBI Taxonomy" id="37919"/>
    <lineage>
        <taxon>Bacteria</taxon>
        <taxon>Bacillati</taxon>
        <taxon>Actinomycetota</taxon>
        <taxon>Actinomycetes</taxon>
        <taxon>Mycobacteriales</taxon>
        <taxon>Nocardiaceae</taxon>
        <taxon>Rhodococcus</taxon>
    </lineage>
</organism>
<comment type="caution">
    <text evidence="2">The sequence shown here is derived from an EMBL/GenBank/DDBJ whole genome shotgun (WGS) entry which is preliminary data.</text>
</comment>
<dbReference type="InterPro" id="IPR016102">
    <property type="entry name" value="Succinyl-CoA_synth-like"/>
</dbReference>
<keyword evidence="3" id="KW-1185">Reference proteome</keyword>
<dbReference type="EMBL" id="JAPWIS010000050">
    <property type="protein sequence ID" value="MCZ4590455.1"/>
    <property type="molecule type" value="Genomic_DNA"/>
</dbReference>
<dbReference type="PANTHER" id="PTHR42793">
    <property type="entry name" value="COA BINDING DOMAIN CONTAINING PROTEIN"/>
    <property type="match status" value="1"/>
</dbReference>
<accession>A0ABT4NST9</accession>
<dbReference type="SUPFAM" id="SSF56059">
    <property type="entry name" value="Glutathione synthetase ATP-binding domain-like"/>
    <property type="match status" value="1"/>
</dbReference>
<dbReference type="RefSeq" id="WP_269593059.1">
    <property type="nucleotide sequence ID" value="NZ_JAPWIS010000050.1"/>
</dbReference>
<gene>
    <name evidence="2" type="ORF">O4328_43745</name>
</gene>
<keyword evidence="2" id="KW-0436">Ligase</keyword>
<sequence length="712" mass="75144">MLEDLFSPSSVCVIGASSDPEKLSGRALTRLLQHPFTGDIYAVNPKHPRVGGLAAYPNVATIGKPVDVALILLPAPLVPDAVKECGEAGVKFAVICSSGFSEDGSSAHLTQELAEAAKQSGVRIVGPNCEGIWSVPENLALTFGSAANRPQLLPGPVSVISQSGSIGAACVRQLQDREIGCRYFVSTGNEQDLTTLDYLEYMIDEGSSRVIALFIEALSDGVRLRQLGARAAARNIRLVALCAGTSSLGKQATATHTGRLSAPAFVYTQMLKRTGIVQVHSIADLITATEAAAIAPSVPARGSNGGTGGVSVIALSGGSRALLADAAEELDVPMASFDADSENRLEQVLPRFGYHKNPIDVTGEVVGRPEMLEAVMDIVGADVNTDSIILQYANGAEHILRQHIAGVVDRTDLHERKPLIISTLGRVDDTVRRLITSNGLLHAEDPTEAIKIAGWLYDWADTTSNGSKERLPKPDERRNPAVVPEEWQASMQMLANVGIATPQWCMWNGVMSDPALSKLAYPLVLKASSDVAEHKTELGLVHVGLETPQDLQEAWAAYTQVVGAGVPCIVQEMARGDVELLLTTRWDSDFGPLLVVGAGGVLAELLQDIVILPIPASKEQIRSAVAELDVWKLLSGYRNATACDVESIVAGAYALADYFSYAGRPGAEIEINPLIVGPQGSTAVDVLTVSGIGDPSAAGQAGAVLETVVQPC</sequence>
<reference evidence="2" key="1">
    <citation type="submission" date="2022-12" db="EMBL/GenBank/DDBJ databases">
        <authorList>
            <person name="Krivoruchko A.V."/>
            <person name="Elkin A."/>
        </authorList>
    </citation>
    <scope>NUCLEOTIDE SEQUENCE</scope>
    <source>
        <strain evidence="2">IEGM 249</strain>
    </source>
</reference>
<dbReference type="Proteomes" id="UP001066327">
    <property type="component" value="Unassembled WGS sequence"/>
</dbReference>
<proteinExistence type="predicted"/>
<evidence type="ECO:0000313" key="3">
    <source>
        <dbReference type="Proteomes" id="UP001066327"/>
    </source>
</evidence>
<dbReference type="Pfam" id="PF13549">
    <property type="entry name" value="ATP-grasp_5"/>
    <property type="match status" value="1"/>
</dbReference>
<dbReference type="SUPFAM" id="SSF52210">
    <property type="entry name" value="Succinyl-CoA synthetase domains"/>
    <property type="match status" value="2"/>
</dbReference>
<dbReference type="PANTHER" id="PTHR42793:SF1">
    <property type="entry name" value="PEPTIDYL-LYSINE N-ACETYLTRANSFERASE PATZ"/>
    <property type="match status" value="1"/>
</dbReference>
<evidence type="ECO:0000313" key="2">
    <source>
        <dbReference type="EMBL" id="MCZ4590455.1"/>
    </source>
</evidence>
<dbReference type="InterPro" id="IPR032875">
    <property type="entry name" value="Succ_CoA_lig_flav_dom"/>
</dbReference>
<dbReference type="Gene3D" id="3.40.50.261">
    <property type="entry name" value="Succinyl-CoA synthetase domains"/>
    <property type="match status" value="2"/>
</dbReference>